<evidence type="ECO:0000313" key="2">
    <source>
        <dbReference type="Proteomes" id="UP001432322"/>
    </source>
</evidence>
<comment type="caution">
    <text evidence="1">The sequence shown here is derived from an EMBL/GenBank/DDBJ whole genome shotgun (WGS) entry which is preliminary data.</text>
</comment>
<feature type="non-terminal residue" evidence="1">
    <location>
        <position position="1"/>
    </location>
</feature>
<accession>A0AAV5WA21</accession>
<organism evidence="1 2">
    <name type="scientific">Pristionchus fissidentatus</name>
    <dbReference type="NCBI Taxonomy" id="1538716"/>
    <lineage>
        <taxon>Eukaryota</taxon>
        <taxon>Metazoa</taxon>
        <taxon>Ecdysozoa</taxon>
        <taxon>Nematoda</taxon>
        <taxon>Chromadorea</taxon>
        <taxon>Rhabditida</taxon>
        <taxon>Rhabditina</taxon>
        <taxon>Diplogasteromorpha</taxon>
        <taxon>Diplogasteroidea</taxon>
        <taxon>Neodiplogasteridae</taxon>
        <taxon>Pristionchus</taxon>
    </lineage>
</organism>
<name>A0AAV5WA21_9BILA</name>
<proteinExistence type="predicted"/>
<protein>
    <submittedName>
        <fullName evidence="1">Uncharacterized protein</fullName>
    </submittedName>
</protein>
<evidence type="ECO:0000313" key="1">
    <source>
        <dbReference type="EMBL" id="GMT27666.1"/>
    </source>
</evidence>
<gene>
    <name evidence="1" type="ORF">PFISCL1PPCAC_18963</name>
</gene>
<dbReference type="EMBL" id="BTSY01000005">
    <property type="protein sequence ID" value="GMT27666.1"/>
    <property type="molecule type" value="Genomic_DNA"/>
</dbReference>
<keyword evidence="2" id="KW-1185">Reference proteome</keyword>
<sequence length="282" mass="32713">EIAVLSLSATHCRNCRLPKKNPCRTPLLPSAVLDPPMQRETKIEVKEERSMSQVDLWEAILPRLPELREQWKLKESKLLMDMAKMGETVVPKLSIFTGQDLGASITLKKHVWILRSPTLFDPDFIFLLEALKNVSFKVIYLKFAFQSCAPFRLKSLRLMGEIRADTLLIARSWTTLYDFPVLVENKKKVIIKEEYSKSMYSKTYLKVIKLMYDRKIGLTYLETSMKGHMVCYYLRKQITQDETLGPFLAINERGIHIKHGKFELSLEAKGSEHFLLVKLEND</sequence>
<dbReference type="AlphaFoldDB" id="A0AAV5WA21"/>
<dbReference type="Proteomes" id="UP001432322">
    <property type="component" value="Unassembled WGS sequence"/>
</dbReference>
<reference evidence="1" key="1">
    <citation type="submission" date="2023-10" db="EMBL/GenBank/DDBJ databases">
        <title>Genome assembly of Pristionchus species.</title>
        <authorList>
            <person name="Yoshida K."/>
            <person name="Sommer R.J."/>
        </authorList>
    </citation>
    <scope>NUCLEOTIDE SEQUENCE</scope>
    <source>
        <strain evidence="1">RS5133</strain>
    </source>
</reference>